<dbReference type="Pfam" id="PF13462">
    <property type="entry name" value="Thioredoxin_4"/>
    <property type="match status" value="1"/>
</dbReference>
<evidence type="ECO:0000313" key="5">
    <source>
        <dbReference type="Proteomes" id="UP000600080"/>
    </source>
</evidence>
<evidence type="ECO:0000313" key="4">
    <source>
        <dbReference type="EMBL" id="GGN51006.1"/>
    </source>
</evidence>
<name>A0ABQ2JQP6_9ACTN</name>
<gene>
    <name evidence="4" type="ORF">GCM10012285_40570</name>
</gene>
<evidence type="ECO:0000259" key="3">
    <source>
        <dbReference type="Pfam" id="PF13462"/>
    </source>
</evidence>
<dbReference type="Gene3D" id="3.40.30.10">
    <property type="entry name" value="Glutaredoxin"/>
    <property type="match status" value="1"/>
</dbReference>
<dbReference type="Proteomes" id="UP000600080">
    <property type="component" value="Unassembled WGS sequence"/>
</dbReference>
<dbReference type="InterPro" id="IPR036249">
    <property type="entry name" value="Thioredoxin-like_sf"/>
</dbReference>
<keyword evidence="5" id="KW-1185">Reference proteome</keyword>
<reference evidence="5" key="1">
    <citation type="journal article" date="2019" name="Int. J. Syst. Evol. Microbiol.">
        <title>The Global Catalogue of Microorganisms (GCM) 10K type strain sequencing project: providing services to taxonomists for standard genome sequencing and annotation.</title>
        <authorList>
            <consortium name="The Broad Institute Genomics Platform"/>
            <consortium name="The Broad Institute Genome Sequencing Center for Infectious Disease"/>
            <person name="Wu L."/>
            <person name="Ma J."/>
        </authorList>
    </citation>
    <scope>NUCLEOTIDE SEQUENCE [LARGE SCALE GENOMIC DNA]</scope>
    <source>
        <strain evidence="5">CGMCC 4.7323</strain>
    </source>
</reference>
<organism evidence="4 5">
    <name type="scientific">Streptomyces kronopolitis</name>
    <dbReference type="NCBI Taxonomy" id="1612435"/>
    <lineage>
        <taxon>Bacteria</taxon>
        <taxon>Bacillati</taxon>
        <taxon>Actinomycetota</taxon>
        <taxon>Actinomycetes</taxon>
        <taxon>Kitasatosporales</taxon>
        <taxon>Streptomycetaceae</taxon>
        <taxon>Streptomyces</taxon>
    </lineage>
</organism>
<keyword evidence="2" id="KW-0812">Transmembrane</keyword>
<feature type="region of interest" description="Disordered" evidence="1">
    <location>
        <begin position="1"/>
        <end position="48"/>
    </location>
</feature>
<comment type="caution">
    <text evidence="4">The sequence shown here is derived from an EMBL/GenBank/DDBJ whole genome shotgun (WGS) entry which is preliminary data.</text>
</comment>
<evidence type="ECO:0000256" key="1">
    <source>
        <dbReference type="SAM" id="MobiDB-lite"/>
    </source>
</evidence>
<feature type="domain" description="Thioredoxin-like fold" evidence="3">
    <location>
        <begin position="108"/>
        <end position="256"/>
    </location>
</feature>
<keyword evidence="2" id="KW-0472">Membrane</keyword>
<feature type="transmembrane region" description="Helical" evidence="2">
    <location>
        <begin position="53"/>
        <end position="73"/>
    </location>
</feature>
<evidence type="ECO:0000256" key="2">
    <source>
        <dbReference type="SAM" id="Phobius"/>
    </source>
</evidence>
<protein>
    <recommendedName>
        <fullName evidence="3">Thioredoxin-like fold domain-containing protein</fullName>
    </recommendedName>
</protein>
<keyword evidence="2" id="KW-1133">Transmembrane helix</keyword>
<dbReference type="InterPro" id="IPR012336">
    <property type="entry name" value="Thioredoxin-like_fold"/>
</dbReference>
<feature type="region of interest" description="Disordered" evidence="1">
    <location>
        <begin position="86"/>
        <end position="105"/>
    </location>
</feature>
<dbReference type="EMBL" id="BMND01000018">
    <property type="protein sequence ID" value="GGN51006.1"/>
    <property type="molecule type" value="Genomic_DNA"/>
</dbReference>
<dbReference type="SUPFAM" id="SSF52833">
    <property type="entry name" value="Thioredoxin-like"/>
    <property type="match status" value="1"/>
</dbReference>
<sequence>MQWLLMKTGGADGRGLSRTSEVRDEGRILSSAGMSEDGGKATRKGAGGPRRNWRLYGITAVGFGLVCAVAAAVGQVARAHEGTAVNAPKGAVGPSGGTKLDLPDRPTVPVTLTVYEDPRSPQSREFAQRYADTFARLLASGQLQINHHLVTQSDKQYGGSGAAEAAAAAACAQDQGRLAPFMEQIWQHQPAPAHDALKDRKLLSDLAKKAGKINHDTFELCVDRNERKGWVAESQSAFAAAGLGEVPVVRINGRPLPVPTAQLTPGKLTSLVNAEARRVAAAAAP</sequence>
<accession>A0ABQ2JQP6</accession>
<proteinExistence type="predicted"/>